<protein>
    <submittedName>
        <fullName evidence="9">GAMYB transcription factor</fullName>
    </submittedName>
</protein>
<name>A0A834WE67_9FABA</name>
<keyword evidence="4" id="KW-0862">Zinc</keyword>
<feature type="domain" description="HTH myb-type" evidence="8">
    <location>
        <begin position="595"/>
        <end position="652"/>
    </location>
</feature>
<dbReference type="InterPro" id="IPR011011">
    <property type="entry name" value="Znf_FYVE_PHD"/>
</dbReference>
<evidence type="ECO:0000259" key="8">
    <source>
        <dbReference type="PROSITE" id="PS51294"/>
    </source>
</evidence>
<evidence type="ECO:0000256" key="2">
    <source>
        <dbReference type="ARBA" id="ARBA00022723"/>
    </source>
</evidence>
<comment type="subcellular location">
    <subcellularLocation>
        <location evidence="1">Nucleus</location>
    </subcellularLocation>
</comment>
<organism evidence="9 10">
    <name type="scientific">Senna tora</name>
    <dbReference type="NCBI Taxonomy" id="362788"/>
    <lineage>
        <taxon>Eukaryota</taxon>
        <taxon>Viridiplantae</taxon>
        <taxon>Streptophyta</taxon>
        <taxon>Embryophyta</taxon>
        <taxon>Tracheophyta</taxon>
        <taxon>Spermatophyta</taxon>
        <taxon>Magnoliopsida</taxon>
        <taxon>eudicotyledons</taxon>
        <taxon>Gunneridae</taxon>
        <taxon>Pentapetalae</taxon>
        <taxon>rosids</taxon>
        <taxon>fabids</taxon>
        <taxon>Fabales</taxon>
        <taxon>Fabaceae</taxon>
        <taxon>Caesalpinioideae</taxon>
        <taxon>Cassia clade</taxon>
        <taxon>Senna</taxon>
    </lineage>
</organism>
<evidence type="ECO:0000313" key="9">
    <source>
        <dbReference type="EMBL" id="KAF7817653.1"/>
    </source>
</evidence>
<proteinExistence type="predicted"/>
<dbReference type="InterPro" id="IPR009057">
    <property type="entry name" value="Homeodomain-like_sf"/>
</dbReference>
<feature type="compositionally biased region" description="Polar residues" evidence="6">
    <location>
        <begin position="517"/>
        <end position="541"/>
    </location>
</feature>
<dbReference type="Proteomes" id="UP000634136">
    <property type="component" value="Unassembled WGS sequence"/>
</dbReference>
<sequence>MGKTSESAETCPWLWIIEALAGFEGIDVSTLLDLIEVFPVVHNDLGKNIRELIAMRYLEALFGSASGVNSHATSLDSSVGPDFSLSCEDVLRQILYEVLLSDTNIAGAKVLKRNIYPFIMNKRANTIKCELEKLKQSVTEGTHPYAERLRKRSGLALQNWDYKVPASDGKCNDLSEKGNENCIYVESMEAMENASSEEHKLDKNFSSSKRNRDYSDDEQAIRFLHEKQVGVECDDFRRNAKKNKCYAPSEIEFKKDKRVHPHRRDVSENSTERVPLTFEKGGQHTENNNVATLGEGSVLKDPNSSHKLVASDENIVAVNGCGVEHGNMIDFADKNHEFLSSLDMSRQDFSASTEWGEGNLCIKCKKGGILLICKTTTCPLMVHESCLGAPARLDAEECLEAKKKASLAKEDLCTFLGKTTEHRAGELCGVHRKENNLSVRPKCDHVHVKDHGNNRLPRTGREDNPEDHVIRHVNEINNLPFERSQQQAEPPTSYDNLLPSCREEGIENNRIEAKFPSVNQNNTGKQTQLHVPEQQKTNQTEGPDFTHDNEEDKIFEDDPAKPINYRHTMRSEKCEAQYKSPSIPQFGGLRRRTIPWTAEEEEMLREGVHKFGVGDKRMPWKQILEFGSNVFVKERTPVDLKDKWKNIRKAKFKRN</sequence>
<keyword evidence="2" id="KW-0479">Metal-binding</keyword>
<feature type="domain" description="Myb-like" evidence="7">
    <location>
        <begin position="595"/>
        <end position="648"/>
    </location>
</feature>
<dbReference type="GO" id="GO:0008270">
    <property type="term" value="F:zinc ion binding"/>
    <property type="evidence" value="ECO:0007669"/>
    <property type="project" value="UniProtKB-KW"/>
</dbReference>
<dbReference type="Pfam" id="PF00249">
    <property type="entry name" value="Myb_DNA-binding"/>
    <property type="match status" value="1"/>
</dbReference>
<evidence type="ECO:0000256" key="1">
    <source>
        <dbReference type="ARBA" id="ARBA00004123"/>
    </source>
</evidence>
<keyword evidence="5" id="KW-0539">Nucleus</keyword>
<evidence type="ECO:0000256" key="6">
    <source>
        <dbReference type="SAM" id="MobiDB-lite"/>
    </source>
</evidence>
<dbReference type="SUPFAM" id="SSF57903">
    <property type="entry name" value="FYVE/PHD zinc finger"/>
    <property type="match status" value="1"/>
</dbReference>
<dbReference type="SUPFAM" id="SSF46689">
    <property type="entry name" value="Homeodomain-like"/>
    <property type="match status" value="1"/>
</dbReference>
<dbReference type="PANTHER" id="PTHR47863">
    <property type="entry name" value="RING/FYVE/PHD ZINC FINGER SUPERFAMILY PROTEIN"/>
    <property type="match status" value="1"/>
</dbReference>
<dbReference type="AlphaFoldDB" id="A0A834WE67"/>
<dbReference type="InterPro" id="IPR017930">
    <property type="entry name" value="Myb_dom"/>
</dbReference>
<dbReference type="PROSITE" id="PS51294">
    <property type="entry name" value="HTH_MYB"/>
    <property type="match status" value="1"/>
</dbReference>
<accession>A0A834WE67</accession>
<evidence type="ECO:0000313" key="10">
    <source>
        <dbReference type="Proteomes" id="UP000634136"/>
    </source>
</evidence>
<dbReference type="SMART" id="SM00717">
    <property type="entry name" value="SANT"/>
    <property type="match status" value="1"/>
</dbReference>
<evidence type="ECO:0000256" key="5">
    <source>
        <dbReference type="ARBA" id="ARBA00023242"/>
    </source>
</evidence>
<comment type="caution">
    <text evidence="9">The sequence shown here is derived from an EMBL/GenBank/DDBJ whole genome shotgun (WGS) entry which is preliminary data.</text>
</comment>
<keyword evidence="3" id="KW-0863">Zinc-finger</keyword>
<evidence type="ECO:0000256" key="4">
    <source>
        <dbReference type="ARBA" id="ARBA00022833"/>
    </source>
</evidence>
<feature type="region of interest" description="Disordered" evidence="6">
    <location>
        <begin position="517"/>
        <end position="552"/>
    </location>
</feature>
<dbReference type="PROSITE" id="PS50090">
    <property type="entry name" value="MYB_LIKE"/>
    <property type="match status" value="1"/>
</dbReference>
<evidence type="ECO:0000256" key="3">
    <source>
        <dbReference type="ARBA" id="ARBA00022771"/>
    </source>
</evidence>
<keyword evidence="10" id="KW-1185">Reference proteome</keyword>
<dbReference type="EMBL" id="JAAIUW010000009">
    <property type="protein sequence ID" value="KAF7817653.1"/>
    <property type="molecule type" value="Genomic_DNA"/>
</dbReference>
<dbReference type="PANTHER" id="PTHR47863:SF4">
    <property type="entry name" value="RING_FYVE_PHD ZINC FINGER SUPERFAMILY PROTEIN"/>
    <property type="match status" value="1"/>
</dbReference>
<reference evidence="9" key="1">
    <citation type="submission" date="2020-09" db="EMBL/GenBank/DDBJ databases">
        <title>Genome-Enabled Discovery of Anthraquinone Biosynthesis in Senna tora.</title>
        <authorList>
            <person name="Kang S.-H."/>
            <person name="Pandey R.P."/>
            <person name="Lee C.-M."/>
            <person name="Sim J.-S."/>
            <person name="Jeong J.-T."/>
            <person name="Choi B.-S."/>
            <person name="Jung M."/>
            <person name="Ginzburg D."/>
            <person name="Zhao K."/>
            <person name="Won S.Y."/>
            <person name="Oh T.-J."/>
            <person name="Yu Y."/>
            <person name="Kim N.-H."/>
            <person name="Lee O.R."/>
            <person name="Lee T.-H."/>
            <person name="Bashyal P."/>
            <person name="Kim T.-S."/>
            <person name="Lee W.-H."/>
            <person name="Kawkins C."/>
            <person name="Kim C.-K."/>
            <person name="Kim J.S."/>
            <person name="Ahn B.O."/>
            <person name="Rhee S.Y."/>
            <person name="Sohng J.K."/>
        </authorList>
    </citation>
    <scope>NUCLEOTIDE SEQUENCE</scope>
    <source>
        <tissue evidence="9">Leaf</tissue>
    </source>
</reference>
<evidence type="ECO:0000259" key="7">
    <source>
        <dbReference type="PROSITE" id="PS50090"/>
    </source>
</evidence>
<dbReference type="OrthoDB" id="608866at2759"/>
<dbReference type="GO" id="GO:0005634">
    <property type="term" value="C:nucleus"/>
    <property type="evidence" value="ECO:0007669"/>
    <property type="project" value="UniProtKB-SubCell"/>
</dbReference>
<dbReference type="InterPro" id="IPR001005">
    <property type="entry name" value="SANT/Myb"/>
</dbReference>
<dbReference type="Gene3D" id="1.10.10.60">
    <property type="entry name" value="Homeodomain-like"/>
    <property type="match status" value="1"/>
</dbReference>
<dbReference type="CDD" id="cd11660">
    <property type="entry name" value="SANT_TRF"/>
    <property type="match status" value="1"/>
</dbReference>
<gene>
    <name evidence="9" type="ORF">G2W53_031622</name>
</gene>